<proteinExistence type="predicted"/>
<evidence type="ECO:0000313" key="2">
    <source>
        <dbReference type="Proteomes" id="UP001176941"/>
    </source>
</evidence>
<organism evidence="1 2">
    <name type="scientific">Rangifer tarandus platyrhynchus</name>
    <name type="common">Svalbard reindeer</name>
    <dbReference type="NCBI Taxonomy" id="3082113"/>
    <lineage>
        <taxon>Eukaryota</taxon>
        <taxon>Metazoa</taxon>
        <taxon>Chordata</taxon>
        <taxon>Craniata</taxon>
        <taxon>Vertebrata</taxon>
        <taxon>Euteleostomi</taxon>
        <taxon>Mammalia</taxon>
        <taxon>Eutheria</taxon>
        <taxon>Laurasiatheria</taxon>
        <taxon>Artiodactyla</taxon>
        <taxon>Ruminantia</taxon>
        <taxon>Pecora</taxon>
        <taxon>Cervidae</taxon>
        <taxon>Odocoileinae</taxon>
        <taxon>Rangifer</taxon>
    </lineage>
</organism>
<keyword evidence="2" id="KW-1185">Reference proteome</keyword>
<name>A0ABN8Z9W1_RANTA</name>
<accession>A0ABN8Z9W1</accession>
<protein>
    <submittedName>
        <fullName evidence="1">Uncharacterized protein</fullName>
    </submittedName>
</protein>
<sequence length="118" mass="12449">MGVRVGRRPCLPVLLLGRPTCLSHAHAGSHLGAPPFPTGHAVFVYKDLGMMSPFLPDLQLFLLMLCCLGDPSGGDLPYAPSSLPQCPPPQASIVPCCKYPWGHGGMGVQARETKGGWG</sequence>
<gene>
    <name evidence="1" type="ORF">MRATA1EN1_LOCUS19567</name>
</gene>
<reference evidence="1" key="1">
    <citation type="submission" date="2023-04" db="EMBL/GenBank/DDBJ databases">
        <authorList>
            <consortium name="ELIXIR-Norway"/>
        </authorList>
    </citation>
    <scope>NUCLEOTIDE SEQUENCE [LARGE SCALE GENOMIC DNA]</scope>
</reference>
<dbReference type="EMBL" id="OX459939">
    <property type="protein sequence ID" value="CAI9170605.1"/>
    <property type="molecule type" value="Genomic_DNA"/>
</dbReference>
<evidence type="ECO:0000313" key="1">
    <source>
        <dbReference type="EMBL" id="CAI9170605.1"/>
    </source>
</evidence>
<dbReference type="Proteomes" id="UP001176941">
    <property type="component" value="Chromosome 3"/>
</dbReference>